<reference evidence="3" key="1">
    <citation type="journal article" date="2001" name="DNA Res.">
        <title>Complete genome sequence of an aerobic thermoacidophilic Crenarchaeon, Sulfolobus tokodaii strain7.</title>
        <authorList>
            <person name="Kawarabayasi Y."/>
            <person name="Hino Y."/>
            <person name="Horikawa H."/>
            <person name="Jin-no K."/>
            <person name="Takahashi M."/>
            <person name="Sekine M."/>
            <person name="Baba S."/>
            <person name="Ankai A."/>
            <person name="Kosugi H."/>
            <person name="Hosoyama A."/>
            <person name="Fukui S."/>
            <person name="Nagai Y."/>
            <person name="Nishijima K."/>
            <person name="Otsuka R."/>
            <person name="Nakazawa H."/>
            <person name="Takamiya M."/>
            <person name="Kato Y."/>
            <person name="Yoshizawa T."/>
            <person name="Tanaka T."/>
            <person name="Kudoh Y."/>
            <person name="Yamazaki J."/>
            <person name="Kushida N."/>
            <person name="Oguchi A."/>
            <person name="Aoki K."/>
            <person name="Masuda S."/>
            <person name="Yanagii M."/>
            <person name="Nishimura M."/>
            <person name="Yamagishi A."/>
            <person name="Oshima T."/>
            <person name="Kikuchi H."/>
        </authorList>
    </citation>
    <scope>NUCLEOTIDE SEQUENCE [LARGE SCALE GENOMIC DNA]</scope>
    <source>
        <strain evidence="3">DSM 16993 / JCM 10545 / NBRC 100140 / 7</strain>
    </source>
</reference>
<dbReference type="Proteomes" id="UP000001015">
    <property type="component" value="Chromosome"/>
</dbReference>
<dbReference type="InterPro" id="IPR052548">
    <property type="entry name" value="Type_VII_TA_antitoxin"/>
</dbReference>
<dbReference type="PATRIC" id="fig|273063.9.peg.2916"/>
<dbReference type="InterPro" id="IPR043519">
    <property type="entry name" value="NT_sf"/>
</dbReference>
<dbReference type="InterPro" id="IPR002934">
    <property type="entry name" value="Polymerase_NTP_transf_dom"/>
</dbReference>
<name>F9VPI1_SULTO</name>
<evidence type="ECO:0000259" key="1">
    <source>
        <dbReference type="Pfam" id="PF01909"/>
    </source>
</evidence>
<dbReference type="eggNOG" id="arCOG01203">
    <property type="taxonomic scope" value="Archaea"/>
</dbReference>
<evidence type="ECO:0000313" key="3">
    <source>
        <dbReference type="Proteomes" id="UP000001015"/>
    </source>
</evidence>
<dbReference type="GO" id="GO:0016779">
    <property type="term" value="F:nucleotidyltransferase activity"/>
    <property type="evidence" value="ECO:0007669"/>
    <property type="project" value="InterPro"/>
</dbReference>
<accession>F9VPI1</accession>
<dbReference type="CDD" id="cd05403">
    <property type="entry name" value="NT_KNTase_like"/>
    <property type="match status" value="1"/>
</dbReference>
<keyword evidence="3" id="KW-1185">Reference proteome</keyword>
<dbReference type="KEGG" id="sto:STK_25830"/>
<dbReference type="AlphaFoldDB" id="F9VPI1"/>
<protein>
    <recommendedName>
        <fullName evidence="1">Polymerase nucleotidyl transferase domain-containing protein</fullName>
    </recommendedName>
</protein>
<dbReference type="PANTHER" id="PTHR33933:SF1">
    <property type="entry name" value="PROTEIN ADENYLYLTRANSFERASE MNTA-RELATED"/>
    <property type="match status" value="1"/>
</dbReference>
<dbReference type="SUPFAM" id="SSF81301">
    <property type="entry name" value="Nucleotidyltransferase"/>
    <property type="match status" value="1"/>
</dbReference>
<feature type="domain" description="Polymerase nucleotidyl transferase" evidence="1">
    <location>
        <begin position="25"/>
        <end position="105"/>
    </location>
</feature>
<gene>
    <name evidence="2" type="primary">ST2583</name>
    <name evidence="2" type="ordered locus">STK_25830</name>
</gene>
<evidence type="ECO:0000313" key="2">
    <source>
        <dbReference type="EMBL" id="BAK54828.1"/>
    </source>
</evidence>
<sequence length="175" mass="20706">MKVFTLVKQYSCMDEPYKSLLEKLTNLLLQEFGDKLISVVVYGSVARGDNRKDSDIDLLLVIKDLPRTLTERIMLFVKVESKMESEIERLMDEGYYVTFSPIIKTPEEAVKFSPLYMDMTEDAIILYDKDNFFGRVLDETREKLQKLGFERVWLSKKIWYWRKKDYKPGEIIDFG</sequence>
<dbReference type="STRING" id="273063.STK_25830"/>
<dbReference type="EMBL" id="BA000023">
    <property type="protein sequence ID" value="BAK54828.1"/>
    <property type="molecule type" value="Genomic_DNA"/>
</dbReference>
<dbReference type="Pfam" id="PF01909">
    <property type="entry name" value="NTP_transf_2"/>
    <property type="match status" value="1"/>
</dbReference>
<organism evidence="2 3">
    <name type="scientific">Sulfurisphaera tokodaii (strain DSM 16993 / JCM 10545 / NBRC 100140 / 7)</name>
    <name type="common">Sulfolobus tokodaii</name>
    <dbReference type="NCBI Taxonomy" id="273063"/>
    <lineage>
        <taxon>Archaea</taxon>
        <taxon>Thermoproteota</taxon>
        <taxon>Thermoprotei</taxon>
        <taxon>Sulfolobales</taxon>
        <taxon>Sulfolobaceae</taxon>
        <taxon>Sulfurisphaera</taxon>
    </lineage>
</organism>
<dbReference type="PANTHER" id="PTHR33933">
    <property type="entry name" value="NUCLEOTIDYLTRANSFERASE"/>
    <property type="match status" value="1"/>
</dbReference>
<dbReference type="Gene3D" id="3.30.460.10">
    <property type="entry name" value="Beta Polymerase, domain 2"/>
    <property type="match status" value="1"/>
</dbReference>
<proteinExistence type="predicted"/>